<feature type="transmembrane region" description="Helical" evidence="7">
    <location>
        <begin position="249"/>
        <end position="271"/>
    </location>
</feature>
<dbReference type="InterPro" id="IPR036259">
    <property type="entry name" value="MFS_trans_sf"/>
</dbReference>
<evidence type="ECO:0000256" key="7">
    <source>
        <dbReference type="SAM" id="Phobius"/>
    </source>
</evidence>
<dbReference type="PANTHER" id="PTHR23528">
    <property type="match status" value="1"/>
</dbReference>
<dbReference type="GO" id="GO:0022857">
    <property type="term" value="F:transmembrane transporter activity"/>
    <property type="evidence" value="ECO:0007669"/>
    <property type="project" value="InterPro"/>
</dbReference>
<reference evidence="9" key="2">
    <citation type="submission" date="2021-04" db="EMBL/GenBank/DDBJ databases">
        <authorList>
            <person name="Gilroy R."/>
        </authorList>
    </citation>
    <scope>NUCLEOTIDE SEQUENCE</scope>
    <source>
        <strain evidence="9">ChiHjej8B7-25341</strain>
    </source>
</reference>
<dbReference type="Gene3D" id="1.20.1250.20">
    <property type="entry name" value="MFS general substrate transporter like domains"/>
    <property type="match status" value="2"/>
</dbReference>
<gene>
    <name evidence="9" type="ORF">H9912_12815</name>
</gene>
<sequence length="445" mass="48029">MKLNARRTILVGLAFLSISAFWQLYDSLIPLILKNTFQVSDTISGGIMAIDNVLAVFMLPLFGSLSDRVHTRIGRRMPFILCGTAAAVVAMLFLPFSDNIGSLALFVTALFVTLIAMGSYRSPAVSLMPDVTPKPLRSKANAIINLMGAVGGVISLILISALVPKTGKPDYFPIFLIVAAVMVLSVLLLLWKVRENPLREEREKIDAGLSETEKADKASAGRAAAGQEASSQPQGAPAKTSLDPAVRKSLILILISVACWFMGYNAVTTAFSRYAQIYWGIQGGGFANCLLIATAAAILSYIPVGSIASRVGRKKTILGGVILLASMFAIGATVKEYHVWINGLFALVGVAWAAINVNSYPMVVEMSKGSDIGKFTGFYYTFSMAAQIVTPILSGFLLEHVGYFILFPYAALFVVIAFFTMLFVRHGDSRPLPKKSRLEAFNTDD</sequence>
<comment type="caution">
    <text evidence="9">The sequence shown here is derived from an EMBL/GenBank/DDBJ whole genome shotgun (WGS) entry which is preliminary data.</text>
</comment>
<feature type="transmembrane region" description="Helical" evidence="7">
    <location>
        <begin position="100"/>
        <end position="120"/>
    </location>
</feature>
<feature type="compositionally biased region" description="Low complexity" evidence="6">
    <location>
        <begin position="220"/>
        <end position="232"/>
    </location>
</feature>
<evidence type="ECO:0000256" key="3">
    <source>
        <dbReference type="ARBA" id="ARBA00022692"/>
    </source>
</evidence>
<evidence type="ECO:0000256" key="4">
    <source>
        <dbReference type="ARBA" id="ARBA00022989"/>
    </source>
</evidence>
<feature type="domain" description="Major facilitator superfamily (MFS) profile" evidence="8">
    <location>
        <begin position="1"/>
        <end position="428"/>
    </location>
</feature>
<evidence type="ECO:0000256" key="2">
    <source>
        <dbReference type="ARBA" id="ARBA00022448"/>
    </source>
</evidence>
<evidence type="ECO:0000256" key="6">
    <source>
        <dbReference type="SAM" id="MobiDB-lite"/>
    </source>
</evidence>
<keyword evidence="4 7" id="KW-1133">Transmembrane helix</keyword>
<name>A0A9D2R4R4_9FIRM</name>
<accession>A0A9D2R4R4</accession>
<keyword evidence="3 7" id="KW-0812">Transmembrane</keyword>
<dbReference type="AlphaFoldDB" id="A0A9D2R4R4"/>
<evidence type="ECO:0000313" key="9">
    <source>
        <dbReference type="EMBL" id="HJD32806.1"/>
    </source>
</evidence>
<organism evidence="9 10">
    <name type="scientific">Candidatus Eisenbergiella stercorigallinarum</name>
    <dbReference type="NCBI Taxonomy" id="2838557"/>
    <lineage>
        <taxon>Bacteria</taxon>
        <taxon>Bacillati</taxon>
        <taxon>Bacillota</taxon>
        <taxon>Clostridia</taxon>
        <taxon>Lachnospirales</taxon>
        <taxon>Lachnospiraceae</taxon>
        <taxon>Eisenbergiella</taxon>
    </lineage>
</organism>
<dbReference type="SUPFAM" id="SSF103473">
    <property type="entry name" value="MFS general substrate transporter"/>
    <property type="match status" value="1"/>
</dbReference>
<comment type="subcellular location">
    <subcellularLocation>
        <location evidence="1">Cell membrane</location>
        <topology evidence="1">Multi-pass membrane protein</topology>
    </subcellularLocation>
</comment>
<evidence type="ECO:0000313" key="10">
    <source>
        <dbReference type="Proteomes" id="UP000823851"/>
    </source>
</evidence>
<keyword evidence="5 7" id="KW-0472">Membrane</keyword>
<dbReference type="InterPro" id="IPR011701">
    <property type="entry name" value="MFS"/>
</dbReference>
<feature type="transmembrane region" description="Helical" evidence="7">
    <location>
        <begin position="77"/>
        <end position="94"/>
    </location>
</feature>
<feature type="transmembrane region" description="Helical" evidence="7">
    <location>
        <begin position="140"/>
        <end position="159"/>
    </location>
</feature>
<proteinExistence type="predicted"/>
<dbReference type="PROSITE" id="PS50850">
    <property type="entry name" value="MFS"/>
    <property type="match status" value="1"/>
</dbReference>
<feature type="transmembrane region" description="Helical" evidence="7">
    <location>
        <begin position="171"/>
        <end position="191"/>
    </location>
</feature>
<feature type="transmembrane region" description="Helical" evidence="7">
    <location>
        <begin position="45"/>
        <end position="65"/>
    </location>
</feature>
<feature type="transmembrane region" description="Helical" evidence="7">
    <location>
        <begin position="277"/>
        <end position="304"/>
    </location>
</feature>
<dbReference type="Pfam" id="PF07690">
    <property type="entry name" value="MFS_1"/>
    <property type="match status" value="1"/>
</dbReference>
<dbReference type="InterPro" id="IPR020846">
    <property type="entry name" value="MFS_dom"/>
</dbReference>
<evidence type="ECO:0000256" key="5">
    <source>
        <dbReference type="ARBA" id="ARBA00023136"/>
    </source>
</evidence>
<feature type="region of interest" description="Disordered" evidence="6">
    <location>
        <begin position="220"/>
        <end position="240"/>
    </location>
</feature>
<evidence type="ECO:0000259" key="8">
    <source>
        <dbReference type="PROSITE" id="PS50850"/>
    </source>
</evidence>
<keyword evidence="2" id="KW-0813">Transport</keyword>
<feature type="transmembrane region" description="Helical" evidence="7">
    <location>
        <begin position="316"/>
        <end position="334"/>
    </location>
</feature>
<dbReference type="GO" id="GO:0005886">
    <property type="term" value="C:plasma membrane"/>
    <property type="evidence" value="ECO:0007669"/>
    <property type="project" value="UniProtKB-SubCell"/>
</dbReference>
<evidence type="ECO:0000256" key="1">
    <source>
        <dbReference type="ARBA" id="ARBA00004651"/>
    </source>
</evidence>
<reference evidence="9" key="1">
    <citation type="journal article" date="2021" name="PeerJ">
        <title>Extensive microbial diversity within the chicken gut microbiome revealed by metagenomics and culture.</title>
        <authorList>
            <person name="Gilroy R."/>
            <person name="Ravi A."/>
            <person name="Getino M."/>
            <person name="Pursley I."/>
            <person name="Horton D.L."/>
            <person name="Alikhan N.F."/>
            <person name="Baker D."/>
            <person name="Gharbi K."/>
            <person name="Hall N."/>
            <person name="Watson M."/>
            <person name="Adriaenssens E.M."/>
            <person name="Foster-Nyarko E."/>
            <person name="Jarju S."/>
            <person name="Secka A."/>
            <person name="Antonio M."/>
            <person name="Oren A."/>
            <person name="Chaudhuri R.R."/>
            <person name="La Ragione R."/>
            <person name="Hildebrand F."/>
            <person name="Pallen M.J."/>
        </authorList>
    </citation>
    <scope>NUCLEOTIDE SEQUENCE</scope>
    <source>
        <strain evidence="9">ChiHjej8B7-25341</strain>
    </source>
</reference>
<feature type="transmembrane region" description="Helical" evidence="7">
    <location>
        <begin position="403"/>
        <end position="424"/>
    </location>
</feature>
<dbReference type="EMBL" id="DWUW01000366">
    <property type="protein sequence ID" value="HJD32806.1"/>
    <property type="molecule type" value="Genomic_DNA"/>
</dbReference>
<protein>
    <submittedName>
        <fullName evidence="9">MFS transporter</fullName>
    </submittedName>
</protein>
<dbReference type="PANTHER" id="PTHR23528:SF1">
    <property type="entry name" value="MAJOR FACILITATOR SUPERFAMILY (MFS) PROFILE DOMAIN-CONTAINING PROTEIN"/>
    <property type="match status" value="1"/>
</dbReference>
<dbReference type="Proteomes" id="UP000823851">
    <property type="component" value="Unassembled WGS sequence"/>
</dbReference>
<feature type="transmembrane region" description="Helical" evidence="7">
    <location>
        <begin position="378"/>
        <end position="397"/>
    </location>
</feature>
<feature type="transmembrane region" description="Helical" evidence="7">
    <location>
        <begin position="340"/>
        <end position="357"/>
    </location>
</feature>
<feature type="transmembrane region" description="Helical" evidence="7">
    <location>
        <begin position="7"/>
        <end position="25"/>
    </location>
</feature>